<dbReference type="OrthoDB" id="10663419at2759"/>
<organism evidence="2 3">
    <name type="scientific">Linnemannia gamsii</name>
    <dbReference type="NCBI Taxonomy" id="64522"/>
    <lineage>
        <taxon>Eukaryota</taxon>
        <taxon>Fungi</taxon>
        <taxon>Fungi incertae sedis</taxon>
        <taxon>Mucoromycota</taxon>
        <taxon>Mortierellomycotina</taxon>
        <taxon>Mortierellomycetes</taxon>
        <taxon>Mortierellales</taxon>
        <taxon>Mortierellaceae</taxon>
        <taxon>Linnemannia</taxon>
    </lineage>
</organism>
<reference evidence="2" key="1">
    <citation type="journal article" date="2020" name="Fungal Divers.">
        <title>Resolving the Mortierellaceae phylogeny through synthesis of multi-gene phylogenetics and phylogenomics.</title>
        <authorList>
            <person name="Vandepol N."/>
            <person name="Liber J."/>
            <person name="Desiro A."/>
            <person name="Na H."/>
            <person name="Kennedy M."/>
            <person name="Barry K."/>
            <person name="Grigoriev I.V."/>
            <person name="Miller A.N."/>
            <person name="O'Donnell K."/>
            <person name="Stajich J.E."/>
            <person name="Bonito G."/>
        </authorList>
    </citation>
    <scope>NUCLEOTIDE SEQUENCE</scope>
    <source>
        <strain evidence="2">NVP60</strain>
    </source>
</reference>
<gene>
    <name evidence="2" type="ORF">BGZ97_004812</name>
</gene>
<dbReference type="Proteomes" id="UP000823405">
    <property type="component" value="Unassembled WGS sequence"/>
</dbReference>
<feature type="non-terminal residue" evidence="2">
    <location>
        <position position="166"/>
    </location>
</feature>
<evidence type="ECO:0000256" key="1">
    <source>
        <dbReference type="SAM" id="MobiDB-lite"/>
    </source>
</evidence>
<dbReference type="EMBL" id="JAAAIN010002230">
    <property type="protein sequence ID" value="KAG0295517.1"/>
    <property type="molecule type" value="Genomic_DNA"/>
</dbReference>
<feature type="compositionally biased region" description="Polar residues" evidence="1">
    <location>
        <begin position="84"/>
        <end position="102"/>
    </location>
</feature>
<feature type="region of interest" description="Disordered" evidence="1">
    <location>
        <begin position="55"/>
        <end position="134"/>
    </location>
</feature>
<feature type="compositionally biased region" description="Basic and acidic residues" evidence="1">
    <location>
        <begin position="110"/>
        <end position="119"/>
    </location>
</feature>
<evidence type="ECO:0000313" key="3">
    <source>
        <dbReference type="Proteomes" id="UP000823405"/>
    </source>
</evidence>
<feature type="region of interest" description="Disordered" evidence="1">
    <location>
        <begin position="1"/>
        <end position="42"/>
    </location>
</feature>
<protein>
    <submittedName>
        <fullName evidence="2">Uncharacterized protein</fullName>
    </submittedName>
</protein>
<keyword evidence="3" id="KW-1185">Reference proteome</keyword>
<feature type="compositionally biased region" description="Polar residues" evidence="1">
    <location>
        <begin position="1"/>
        <end position="28"/>
    </location>
</feature>
<feature type="compositionally biased region" description="Low complexity" evidence="1">
    <location>
        <begin position="29"/>
        <end position="42"/>
    </location>
</feature>
<comment type="caution">
    <text evidence="2">The sequence shown here is derived from an EMBL/GenBank/DDBJ whole genome shotgun (WGS) entry which is preliminary data.</text>
</comment>
<name>A0A9P6QT72_9FUNG</name>
<proteinExistence type="predicted"/>
<evidence type="ECO:0000313" key="2">
    <source>
        <dbReference type="EMBL" id="KAG0295517.1"/>
    </source>
</evidence>
<sequence length="166" mass="17513">MTFTATASLPKHSSQARSSNGEPRSSMLTGTTSGATTTPSGAAAAPLLVPVALPALPGGATQTRPDTSLERRQSTANHRIPPSHSFSLQNPGESKSMGSKSDMNAGGDESQARTDKETINKSNFDTDGTPIDWTEMEIDPGTALIPQPESFNGWSNKTGYVYDVRM</sequence>
<dbReference type="AlphaFoldDB" id="A0A9P6QT72"/>
<accession>A0A9P6QT72</accession>